<dbReference type="Pfam" id="PF05817">
    <property type="entry name" value="Ribophorin_II"/>
    <property type="match status" value="1"/>
</dbReference>
<dbReference type="InterPro" id="IPR055373">
    <property type="entry name" value="Ribophorin_II_N"/>
</dbReference>
<evidence type="ECO:0000259" key="19">
    <source>
        <dbReference type="Pfam" id="PF05817"/>
    </source>
</evidence>
<feature type="chain" id="PRO_5043134996" description="Dolichyl-diphosphooligosaccharide--protein glycosyltransferase subunit 2" evidence="18">
    <location>
        <begin position="17"/>
        <end position="927"/>
    </location>
</feature>
<feature type="domain" description="Ribophorin II second" evidence="21">
    <location>
        <begin position="279"/>
        <end position="370"/>
    </location>
</feature>
<keyword evidence="9" id="KW-0689">Ribosomal protein</keyword>
<keyword evidence="8" id="KW-0256">Endoplasmic reticulum</keyword>
<comment type="subcellular location">
    <subcellularLocation>
        <location evidence="2">Endoplasmic reticulum membrane</location>
        <topology evidence="2">Multi-pass membrane protein</topology>
    </subcellularLocation>
</comment>
<evidence type="ECO:0000256" key="17">
    <source>
        <dbReference type="SAM" id="Phobius"/>
    </source>
</evidence>
<comment type="function">
    <text evidence="1">Subunit of the oligosaccharyl transferase (OST) complex that catalyzes the initial transfer of a defined glycan (Glc(3)Man(9)GlcNAc(2) in eukaryotes) from the lipid carrier dolichol-pyrophosphate to an asparagine residue within an Asn-X-Ser/Thr consensus motif in nascent polypeptide chains, the first step in protein N-glycosylation. N-glycosylation occurs cotranslationally and the complex associates with the Sec61 complex at the channel-forming translocon complex that mediates protein translocation across the endoplasmic reticulum (ER). All subunits are required for a maximal enzyme activity.</text>
</comment>
<comment type="pathway">
    <text evidence="3">Protein modification; protein glycosylation.</text>
</comment>
<dbReference type="SUPFAM" id="SSF143800">
    <property type="entry name" value="L28p-like"/>
    <property type="match status" value="1"/>
</dbReference>
<dbReference type="InterPro" id="IPR008814">
    <property type="entry name" value="Swp1"/>
</dbReference>
<evidence type="ECO:0000256" key="2">
    <source>
        <dbReference type="ARBA" id="ARBA00004477"/>
    </source>
</evidence>
<dbReference type="GO" id="GO:1990904">
    <property type="term" value="C:ribonucleoprotein complex"/>
    <property type="evidence" value="ECO:0007669"/>
    <property type="project" value="UniProtKB-KW"/>
</dbReference>
<dbReference type="AlphaFoldDB" id="A0A158PEB2"/>
<dbReference type="InterPro" id="IPR055375">
    <property type="entry name" value="Ribophorin_II_2nd"/>
</dbReference>
<evidence type="ECO:0000256" key="4">
    <source>
        <dbReference type="ARBA" id="ARBA00009038"/>
    </source>
</evidence>
<dbReference type="Pfam" id="PF23861">
    <property type="entry name" value="Ribophorin_II_2nd"/>
    <property type="match status" value="1"/>
</dbReference>
<evidence type="ECO:0000256" key="16">
    <source>
        <dbReference type="ARBA" id="ARBA00046750"/>
    </source>
</evidence>
<evidence type="ECO:0000256" key="11">
    <source>
        <dbReference type="ARBA" id="ARBA00023136"/>
    </source>
</evidence>
<dbReference type="GO" id="GO:0008250">
    <property type="term" value="C:oligosaccharyltransferase complex"/>
    <property type="evidence" value="ECO:0007669"/>
    <property type="project" value="InterPro"/>
</dbReference>
<sequence length="927" mass="104469">MRLIVLLFLTYSSAYAISLNTYWDENDTVQLSKVLEDVLKTKKDKIASLHYAVSGLKLLNVAPSATLAQAVCEVTKKADLKVLETLYHASALSGDLPSCALSKINEAQATIENVLTDSNPNGEKITQALRSADRLGIKVNKAAFDKLLEASMKADDSPNNLAWVFNAASLLDKLAAAKYFEKIKNLVSQADEVDKRFLQFDGGLFTTANAIHGILSLAELQGKVPAITKDQMSLFTNYLLSRKHVFTEKSAFFLLNALGVLVNNHQLVPVSTLLVGPIMADRSKPLTITVCNVFGLPVVSSSVRVDITPVGTTKSIVSNLKLTPVKGSPKLYTIPADKLPVMAGFYSVAVKIDSDDKRLVGLTESNILFKISDDITVDDLKVGVLEKDEAITGTSLTNVAQFSKLGKTLTADYTKRLYVSFSVKRKSDGQLIKPSQAFVLFKHTDGSEVFYTADLQNGGGYVVDIYLASGHKDFESLSGKYTASLIIGDALIRTPLNWSFADFTLTLPYAAEEVIPKSQRIVYNALDEIRHAFRQPEKRPSVIVSDAFTVICLSPLFLLIVLWLRIGLNFGNMPLSIWTLFFHGGLAVLFTLYFVFWLQLNMFETLKYLAFIGVSTYLSGNRVLKAIAAKRNLTSVSPRPIVTWDKAERIRRNEEIWANPDSIVHRLPKHYCKRYWDNLLRDVAPVHYRPPASRLYWDPIRKVEIEAENYPLLVIYPPEADEGLWGGEGVVKGWKESRPYTKKKILPRHWVPRLYFPALKTHVLYSEILDKHMKITVTERALRLIEQNFGLDYYILRTPEIDLASRLGNRLKREMLLTLANNACYPDSDERRNYIMRKYAEFVMPAEEAEWVGLDLNEAARKQQDIEEQQVSEPLKFKYERELVSRLHAGTDLIANEEEFIPKTQESKFGDRLLGKFFNPVAKHFRR</sequence>
<feature type="transmembrane region" description="Helical" evidence="17">
    <location>
        <begin position="547"/>
        <end position="568"/>
    </location>
</feature>
<feature type="transmembrane region" description="Helical" evidence="17">
    <location>
        <begin position="580"/>
        <end position="600"/>
    </location>
</feature>
<evidence type="ECO:0000259" key="22">
    <source>
        <dbReference type="Pfam" id="PF25147"/>
    </source>
</evidence>
<dbReference type="InterPro" id="IPR055374">
    <property type="entry name" value="Ribophorin_II_3rd"/>
</dbReference>
<evidence type="ECO:0000256" key="10">
    <source>
        <dbReference type="ARBA" id="ARBA00022989"/>
    </source>
</evidence>
<evidence type="ECO:0000259" key="21">
    <source>
        <dbReference type="Pfam" id="PF23861"/>
    </source>
</evidence>
<keyword evidence="11 17" id="KW-0472">Membrane</keyword>
<dbReference type="EMBL" id="UYYA01000285">
    <property type="protein sequence ID" value="VDM53332.1"/>
    <property type="molecule type" value="Genomic_DNA"/>
</dbReference>
<evidence type="ECO:0000256" key="8">
    <source>
        <dbReference type="ARBA" id="ARBA00022824"/>
    </source>
</evidence>
<evidence type="ECO:0000256" key="3">
    <source>
        <dbReference type="ARBA" id="ARBA00004922"/>
    </source>
</evidence>
<dbReference type="OrthoDB" id="361870at2759"/>
<organism evidence="25">
    <name type="scientific">Angiostrongylus costaricensis</name>
    <name type="common">Nematode worm</name>
    <dbReference type="NCBI Taxonomy" id="334426"/>
    <lineage>
        <taxon>Eukaryota</taxon>
        <taxon>Metazoa</taxon>
        <taxon>Ecdysozoa</taxon>
        <taxon>Nematoda</taxon>
        <taxon>Chromadorea</taxon>
        <taxon>Rhabditida</taxon>
        <taxon>Rhabditina</taxon>
        <taxon>Rhabditomorpha</taxon>
        <taxon>Strongyloidea</taxon>
        <taxon>Metastrongylidae</taxon>
        <taxon>Angiostrongylus</taxon>
    </lineage>
</organism>
<dbReference type="InterPro" id="IPR034704">
    <property type="entry name" value="Ribosomal_bL28/bL31-like_sf"/>
</dbReference>
<feature type="signal peptide" evidence="18">
    <location>
        <begin position="1"/>
        <end position="16"/>
    </location>
</feature>
<evidence type="ECO:0000256" key="12">
    <source>
        <dbReference type="ARBA" id="ARBA00023274"/>
    </source>
</evidence>
<evidence type="ECO:0000256" key="7">
    <source>
        <dbReference type="ARBA" id="ARBA00022729"/>
    </source>
</evidence>
<dbReference type="STRING" id="334426.A0A158PEB2"/>
<feature type="domain" description="Ribophorin II N-terminal" evidence="19">
    <location>
        <begin position="24"/>
        <end position="261"/>
    </location>
</feature>
<evidence type="ECO:0000256" key="1">
    <source>
        <dbReference type="ARBA" id="ARBA00002791"/>
    </source>
</evidence>
<reference evidence="25" key="1">
    <citation type="submission" date="2016-04" db="UniProtKB">
        <authorList>
            <consortium name="WormBaseParasite"/>
        </authorList>
    </citation>
    <scope>IDENTIFICATION</scope>
</reference>
<evidence type="ECO:0000313" key="24">
    <source>
        <dbReference type="Proteomes" id="UP000267027"/>
    </source>
</evidence>
<evidence type="ECO:0000256" key="6">
    <source>
        <dbReference type="ARBA" id="ARBA00022692"/>
    </source>
</evidence>
<dbReference type="Pfam" id="PF23860">
    <property type="entry name" value="Ribophorin_II_3rd"/>
    <property type="match status" value="1"/>
</dbReference>
<dbReference type="InterPro" id="IPR056790">
    <property type="entry name" value="Ribophorin_II_C"/>
</dbReference>
<accession>A0A158PEB2</accession>
<keyword evidence="10 17" id="KW-1133">Transmembrane helix</keyword>
<protein>
    <recommendedName>
        <fullName evidence="5">Dolichyl-diphosphooligosaccharide--protein glycosyltransferase subunit 2</fullName>
    </recommendedName>
    <alternativeName>
        <fullName evidence="14">Dolichyl-diphosphooligosaccharide--protein glycosyltransferase 63 kDa subunit</fullName>
    </alternativeName>
    <alternativeName>
        <fullName evidence="15">Ribophorin II</fullName>
    </alternativeName>
    <alternativeName>
        <fullName evidence="13">Ribophorin-2</fullName>
    </alternativeName>
</protein>
<feature type="domain" description="Ribophorin II C-terminal" evidence="22">
    <location>
        <begin position="533"/>
        <end position="631"/>
    </location>
</feature>
<dbReference type="OMA" id="DAFTVIC"/>
<evidence type="ECO:0000256" key="9">
    <source>
        <dbReference type="ARBA" id="ARBA00022980"/>
    </source>
</evidence>
<dbReference type="Pfam" id="PF25147">
    <property type="entry name" value="Ribophorin_II_C"/>
    <property type="match status" value="1"/>
</dbReference>
<dbReference type="GO" id="GO:0005840">
    <property type="term" value="C:ribosome"/>
    <property type="evidence" value="ECO:0007669"/>
    <property type="project" value="UniProtKB-KW"/>
</dbReference>
<evidence type="ECO:0000256" key="13">
    <source>
        <dbReference type="ARBA" id="ARBA00030078"/>
    </source>
</evidence>
<dbReference type="Proteomes" id="UP000267027">
    <property type="component" value="Unassembled WGS sequence"/>
</dbReference>
<evidence type="ECO:0000256" key="5">
    <source>
        <dbReference type="ARBA" id="ARBA00017612"/>
    </source>
</evidence>
<evidence type="ECO:0000313" key="23">
    <source>
        <dbReference type="EMBL" id="VDM53332.1"/>
    </source>
</evidence>
<dbReference type="GO" id="GO:0006487">
    <property type="term" value="P:protein N-linked glycosylation"/>
    <property type="evidence" value="ECO:0007669"/>
    <property type="project" value="TreeGrafter"/>
</dbReference>
<dbReference type="PANTHER" id="PTHR12640">
    <property type="entry name" value="RIBOPHORIN II"/>
    <property type="match status" value="1"/>
</dbReference>
<evidence type="ECO:0000259" key="20">
    <source>
        <dbReference type="Pfam" id="PF23860"/>
    </source>
</evidence>
<keyword evidence="12" id="KW-0687">Ribonucleoprotein</keyword>
<dbReference type="WBParaSite" id="ACOC_0000174601-mRNA-1">
    <property type="protein sequence ID" value="ACOC_0000174601-mRNA-1"/>
    <property type="gene ID" value="ACOC_0000174601"/>
</dbReference>
<name>A0A158PEB2_ANGCS</name>
<evidence type="ECO:0000256" key="18">
    <source>
        <dbReference type="SAM" id="SignalP"/>
    </source>
</evidence>
<keyword evidence="6 17" id="KW-0812">Transmembrane</keyword>
<evidence type="ECO:0000313" key="25">
    <source>
        <dbReference type="WBParaSite" id="ACOC_0000174601-mRNA-1"/>
    </source>
</evidence>
<comment type="subunit">
    <text evidence="16">Component of the oligosaccharyltransferase (OST) complex. OST exists in two different complex forms which contain common core subunits RPN1, RPN2, OST48, OST4, DAD1 and TMEM258, either STT3A or STT3B as catalytic subunits, and form-specific accessory subunits. STT3A complex assembly occurs through the formation of 3 subcomplexes. Subcomplex 1 contains RPN1 and TMEM258, subcomplex 2 contains the STT3A-specific subunits STT3A, DC2/OSTC, and KCP2 as well as the core subunit OST4, and subcomplex 3 contains RPN2, DAD1, and OST48. The STT3A complex can form stable complexes with the Sec61 complex or with both the Sec61 and TRAP complexes. Interacts with DDI2. Interacts with TMEM35A/NACHO.</text>
</comment>
<keyword evidence="7 18" id="KW-0732">Signal</keyword>
<dbReference type="PANTHER" id="PTHR12640:SF0">
    <property type="entry name" value="DOLICHYL-DIPHOSPHOOLIGOSACCHARIDE--PROTEIN GLYCOSYLTRANSFERASE SUBUNIT 2"/>
    <property type="match status" value="1"/>
</dbReference>
<proteinExistence type="inferred from homology"/>
<gene>
    <name evidence="23" type="ORF">ACOC_LOCUS1747</name>
</gene>
<comment type="similarity">
    <text evidence="4">Belongs to the SWP1 family.</text>
</comment>
<evidence type="ECO:0000256" key="15">
    <source>
        <dbReference type="ARBA" id="ARBA00032139"/>
    </source>
</evidence>
<evidence type="ECO:0000256" key="14">
    <source>
        <dbReference type="ARBA" id="ARBA00030216"/>
    </source>
</evidence>
<reference evidence="23 24" key="2">
    <citation type="submission" date="2018-11" db="EMBL/GenBank/DDBJ databases">
        <authorList>
            <consortium name="Pathogen Informatics"/>
        </authorList>
    </citation>
    <scope>NUCLEOTIDE SEQUENCE [LARGE SCALE GENOMIC DNA]</scope>
    <source>
        <strain evidence="23 24">Costa Rica</strain>
    </source>
</reference>
<feature type="domain" description="Ribophorin II third" evidence="20">
    <location>
        <begin position="379"/>
        <end position="505"/>
    </location>
</feature>
<keyword evidence="24" id="KW-1185">Reference proteome</keyword>